<organism evidence="3 4">
    <name type="scientific">Pomacea canaliculata</name>
    <name type="common">Golden apple snail</name>
    <dbReference type="NCBI Taxonomy" id="400727"/>
    <lineage>
        <taxon>Eukaryota</taxon>
        <taxon>Metazoa</taxon>
        <taxon>Spiralia</taxon>
        <taxon>Lophotrochozoa</taxon>
        <taxon>Mollusca</taxon>
        <taxon>Gastropoda</taxon>
        <taxon>Caenogastropoda</taxon>
        <taxon>Architaenioglossa</taxon>
        <taxon>Ampullarioidea</taxon>
        <taxon>Ampullariidae</taxon>
        <taxon>Pomacea</taxon>
    </lineage>
</organism>
<dbReference type="GO" id="GO:0006401">
    <property type="term" value="P:RNA catabolic process"/>
    <property type="evidence" value="ECO:0007669"/>
    <property type="project" value="TreeGrafter"/>
</dbReference>
<dbReference type="GO" id="GO:0033897">
    <property type="term" value="F:ribonuclease T2 activity"/>
    <property type="evidence" value="ECO:0007669"/>
    <property type="project" value="InterPro"/>
</dbReference>
<dbReference type="OrthoDB" id="435754at2759"/>
<dbReference type="Pfam" id="PF00445">
    <property type="entry name" value="Ribonuclease_T2"/>
    <property type="match status" value="1"/>
</dbReference>
<dbReference type="PROSITE" id="PS00531">
    <property type="entry name" value="RNASE_T2_2"/>
    <property type="match status" value="1"/>
</dbReference>
<comment type="caution">
    <text evidence="3">The sequence shown here is derived from an EMBL/GenBank/DDBJ whole genome shotgun (WGS) entry which is preliminary data.</text>
</comment>
<sequence length="247" mass="28566">MNNYETNVDHMAYFGYRWKIKCAIPDKVSSWVAHGLWPTQKGSQEPIKCNKTWKLDVNELKTLRPKLDYRWASLRVDFGVERENENLWRHEWMKHGTCATTLSALKNPFHYFNATLSLMDSFNLLEMLTEEGIKPDQKKTYDYEDIRAAVQKHTGVTPCLVCIKDKEVEKTYLREVEIWLDKDFQPVNCLDNDLPAPGTHAPHPLIFHSELHVTYGALQALHKSAYNTSHCPSTGIFYTPVHSKPAS</sequence>
<dbReference type="Proteomes" id="UP000245119">
    <property type="component" value="Linkage Group LG8"/>
</dbReference>
<keyword evidence="4" id="KW-1185">Reference proteome</keyword>
<gene>
    <name evidence="3" type="ORF">C0Q70_13530</name>
</gene>
<evidence type="ECO:0000313" key="4">
    <source>
        <dbReference type="Proteomes" id="UP000245119"/>
    </source>
</evidence>
<name>A0A2T7NXH4_POMCA</name>
<comment type="similarity">
    <text evidence="1 2">Belongs to the RNase T2 family.</text>
</comment>
<dbReference type="InterPro" id="IPR033130">
    <property type="entry name" value="RNase_T2_His_AS_2"/>
</dbReference>
<dbReference type="InterPro" id="IPR001568">
    <property type="entry name" value="RNase_T2-like"/>
</dbReference>
<dbReference type="EMBL" id="PZQS01000008">
    <property type="protein sequence ID" value="PVD25866.1"/>
    <property type="molecule type" value="Genomic_DNA"/>
</dbReference>
<dbReference type="SUPFAM" id="SSF55895">
    <property type="entry name" value="Ribonuclease Rh-like"/>
    <property type="match status" value="1"/>
</dbReference>
<proteinExistence type="inferred from homology"/>
<dbReference type="AlphaFoldDB" id="A0A2T7NXH4"/>
<evidence type="ECO:0000256" key="2">
    <source>
        <dbReference type="RuleBase" id="RU004328"/>
    </source>
</evidence>
<dbReference type="InterPro" id="IPR036430">
    <property type="entry name" value="RNase_T2-like_sf"/>
</dbReference>
<evidence type="ECO:0000256" key="1">
    <source>
        <dbReference type="ARBA" id="ARBA00007469"/>
    </source>
</evidence>
<dbReference type="Gene3D" id="3.90.730.10">
    <property type="entry name" value="Ribonuclease T2-like"/>
    <property type="match status" value="1"/>
</dbReference>
<reference evidence="3 4" key="1">
    <citation type="submission" date="2018-04" db="EMBL/GenBank/DDBJ databases">
        <title>The genome of golden apple snail Pomacea canaliculata provides insight into stress tolerance and invasive adaptation.</title>
        <authorList>
            <person name="Liu C."/>
            <person name="Liu B."/>
            <person name="Ren Y."/>
            <person name="Zhang Y."/>
            <person name="Wang H."/>
            <person name="Li S."/>
            <person name="Jiang F."/>
            <person name="Yin L."/>
            <person name="Zhang G."/>
            <person name="Qian W."/>
            <person name="Fan W."/>
        </authorList>
    </citation>
    <scope>NUCLEOTIDE SEQUENCE [LARGE SCALE GENOMIC DNA]</scope>
    <source>
        <strain evidence="3">SZHN2017</strain>
        <tissue evidence="3">Muscle</tissue>
    </source>
</reference>
<dbReference type="GO" id="GO:0005576">
    <property type="term" value="C:extracellular region"/>
    <property type="evidence" value="ECO:0007669"/>
    <property type="project" value="TreeGrafter"/>
</dbReference>
<dbReference type="GO" id="GO:0003723">
    <property type="term" value="F:RNA binding"/>
    <property type="evidence" value="ECO:0007669"/>
    <property type="project" value="InterPro"/>
</dbReference>
<protein>
    <submittedName>
        <fullName evidence="3">Uncharacterized protein</fullName>
    </submittedName>
</protein>
<dbReference type="PANTHER" id="PTHR11240:SF22">
    <property type="entry name" value="RIBONUCLEASE T2"/>
    <property type="match status" value="1"/>
</dbReference>
<evidence type="ECO:0000313" key="3">
    <source>
        <dbReference type="EMBL" id="PVD25866.1"/>
    </source>
</evidence>
<accession>A0A2T7NXH4</accession>
<dbReference type="PANTHER" id="PTHR11240">
    <property type="entry name" value="RIBONUCLEASE T2"/>
    <property type="match status" value="1"/>
</dbReference>